<keyword evidence="1" id="KW-0812">Transmembrane</keyword>
<name>A0A383ABG5_9ZZZZ</name>
<organism evidence="2">
    <name type="scientific">marine metagenome</name>
    <dbReference type="NCBI Taxonomy" id="408172"/>
    <lineage>
        <taxon>unclassified sequences</taxon>
        <taxon>metagenomes</taxon>
        <taxon>ecological metagenomes</taxon>
    </lineage>
</organism>
<keyword evidence="1" id="KW-0472">Membrane</keyword>
<feature type="transmembrane region" description="Helical" evidence="1">
    <location>
        <begin position="7"/>
        <end position="26"/>
    </location>
</feature>
<accession>A0A383ABG5</accession>
<keyword evidence="1" id="KW-1133">Transmembrane helix</keyword>
<evidence type="ECO:0000313" key="2">
    <source>
        <dbReference type="EMBL" id="SVE04940.1"/>
    </source>
</evidence>
<feature type="non-terminal residue" evidence="2">
    <location>
        <position position="27"/>
    </location>
</feature>
<protein>
    <submittedName>
        <fullName evidence="2">Uncharacterized protein</fullName>
    </submittedName>
</protein>
<dbReference type="AlphaFoldDB" id="A0A383ABG5"/>
<dbReference type="EMBL" id="UINC01190673">
    <property type="protein sequence ID" value="SVE04940.1"/>
    <property type="molecule type" value="Genomic_DNA"/>
</dbReference>
<sequence length="27" mass="2664">MAFLLEAMGATLAMTLAGCGLGFIGGF</sequence>
<proteinExistence type="predicted"/>
<evidence type="ECO:0000256" key="1">
    <source>
        <dbReference type="SAM" id="Phobius"/>
    </source>
</evidence>
<gene>
    <name evidence="2" type="ORF">METZ01_LOCUS457794</name>
</gene>
<reference evidence="2" key="1">
    <citation type="submission" date="2018-05" db="EMBL/GenBank/DDBJ databases">
        <authorList>
            <person name="Lanie J.A."/>
            <person name="Ng W.-L."/>
            <person name="Kazmierczak K.M."/>
            <person name="Andrzejewski T.M."/>
            <person name="Davidsen T.M."/>
            <person name="Wayne K.J."/>
            <person name="Tettelin H."/>
            <person name="Glass J.I."/>
            <person name="Rusch D."/>
            <person name="Podicherti R."/>
            <person name="Tsui H.-C.T."/>
            <person name="Winkler M.E."/>
        </authorList>
    </citation>
    <scope>NUCLEOTIDE SEQUENCE</scope>
</reference>